<evidence type="ECO:0000313" key="3">
    <source>
        <dbReference type="EMBL" id="MBS3058352.1"/>
    </source>
</evidence>
<evidence type="ECO:0000313" key="2">
    <source>
        <dbReference type="EMBL" id="HIH33026.1"/>
    </source>
</evidence>
<protein>
    <submittedName>
        <fullName evidence="1">Uncharacterized protein</fullName>
    </submittedName>
</protein>
<evidence type="ECO:0000313" key="4">
    <source>
        <dbReference type="Proteomes" id="UP000590964"/>
    </source>
</evidence>
<evidence type="ECO:0000313" key="1">
    <source>
        <dbReference type="EMBL" id="HIH21972.1"/>
    </source>
</evidence>
<reference evidence="1" key="1">
    <citation type="journal article" date="2020" name="bioRxiv">
        <title>A rank-normalized archaeal taxonomy based on genome phylogeny resolves widespread incomplete and uneven classifications.</title>
        <authorList>
            <person name="Rinke C."/>
            <person name="Chuvochina M."/>
            <person name="Mussig A.J."/>
            <person name="Chaumeil P.-A."/>
            <person name="Waite D.W."/>
            <person name="Whitman W.B."/>
            <person name="Parks D.H."/>
            <person name="Hugenholtz P."/>
        </authorList>
    </citation>
    <scope>NUCLEOTIDE SEQUENCE</scope>
    <source>
        <strain evidence="2">UBA10036</strain>
        <strain evidence="1">UBA10191</strain>
    </source>
</reference>
<dbReference type="EMBL" id="DUFW01000086">
    <property type="protein sequence ID" value="HIH21972.1"/>
    <property type="molecule type" value="Genomic_DNA"/>
</dbReference>
<dbReference type="EMBL" id="JAGVWB010000020">
    <property type="protein sequence ID" value="MBS3058352.1"/>
    <property type="molecule type" value="Genomic_DNA"/>
</dbReference>
<accession>A0A7J4JW18</accession>
<proteinExistence type="predicted"/>
<organism evidence="1 4">
    <name type="scientific">Candidatus Iainarchaeum sp</name>
    <dbReference type="NCBI Taxonomy" id="3101447"/>
    <lineage>
        <taxon>Archaea</taxon>
        <taxon>Candidatus Iainarchaeota</taxon>
        <taxon>Candidatus Iainarchaeia</taxon>
        <taxon>Candidatus Iainarchaeales</taxon>
        <taxon>Candidatus Iainarchaeaceae</taxon>
        <taxon>Candidatus Iainarchaeum</taxon>
    </lineage>
</organism>
<dbReference type="Proteomes" id="UP000590964">
    <property type="component" value="Unassembled WGS sequence"/>
</dbReference>
<dbReference type="AlphaFoldDB" id="A0A7J4JW18"/>
<dbReference type="EMBL" id="DUFJ01000052">
    <property type="protein sequence ID" value="HIH33026.1"/>
    <property type="molecule type" value="Genomic_DNA"/>
</dbReference>
<reference evidence="3" key="2">
    <citation type="submission" date="2021-03" db="EMBL/GenBank/DDBJ databases">
        <authorList>
            <person name="Jaffe A."/>
        </authorList>
    </citation>
    <scope>NUCLEOTIDE SEQUENCE</scope>
    <source>
        <strain evidence="3">RIFCSPLOWO2_01_FULL_43_13</strain>
    </source>
</reference>
<name>A0A7J4JW18_9ARCH</name>
<gene>
    <name evidence="1" type="ORF">HA222_04930</name>
    <name evidence="2" type="ORF">HA227_02115</name>
    <name evidence="3" type="ORF">J4478_03035</name>
</gene>
<reference evidence="3" key="3">
    <citation type="submission" date="2021-05" db="EMBL/GenBank/DDBJ databases">
        <title>Protein family content uncovers lineage relationships and bacterial pathway maintenance mechanisms in DPANN archaea.</title>
        <authorList>
            <person name="Castelle C.J."/>
            <person name="Meheust R."/>
            <person name="Jaffe A.L."/>
            <person name="Seitz K."/>
            <person name="Gong X."/>
            <person name="Baker B.J."/>
            <person name="Banfield J.F."/>
        </authorList>
    </citation>
    <scope>NUCLEOTIDE SEQUENCE</scope>
    <source>
        <strain evidence="3">RIFCSPLOWO2_01_FULL_43_13</strain>
    </source>
</reference>
<dbReference type="Proteomes" id="UP000680185">
    <property type="component" value="Unassembled WGS sequence"/>
</dbReference>
<dbReference type="Proteomes" id="UP000527315">
    <property type="component" value="Unassembled WGS sequence"/>
</dbReference>
<sequence>MPEIISSFTAFEDKFKDAAFLQAKADARLRALKRYFKKGGVVKFATEGSVSWPKLSYPSKSRVSQLLEETVKLKELFEGKRKEWIKAYNDARVYHLKLHAKKLVNPVFWKHLSKKLTDKDYRLDAETVKLPSELVADRKYKAMVEMFVTNLDYRKQLAETVKNSIVYSNSKNRLAKYLDELQDFRKGVSNAQIEDLNKKVREIDSDLEMLRIMQKWAED</sequence>
<comment type="caution">
    <text evidence="1">The sequence shown here is derived from an EMBL/GenBank/DDBJ whole genome shotgun (WGS) entry which is preliminary data.</text>
</comment>